<dbReference type="InterPro" id="IPR000851">
    <property type="entry name" value="Ribosomal_uS5"/>
</dbReference>
<dbReference type="NCBIfam" id="NF003125">
    <property type="entry name" value="PRK04044.1"/>
    <property type="match status" value="1"/>
</dbReference>
<dbReference type="Gene3D" id="3.30.160.20">
    <property type="match status" value="1"/>
</dbReference>
<keyword evidence="3 7" id="KW-0694">RNA-binding</keyword>
<dbReference type="EMBL" id="CP104013">
    <property type="protein sequence ID" value="UYP47263.1"/>
    <property type="molecule type" value="Genomic_DNA"/>
</dbReference>
<evidence type="ECO:0000313" key="12">
    <source>
        <dbReference type="Proteomes" id="UP001208689"/>
    </source>
</evidence>
<dbReference type="HAMAP" id="MF_01307_A">
    <property type="entry name" value="Ribosomal_uS5_A"/>
    <property type="match status" value="1"/>
</dbReference>
<dbReference type="InterPro" id="IPR005324">
    <property type="entry name" value="Ribosomal_uS5_C"/>
</dbReference>
<sequence length="249" mass="26998">MSENKSTSSNQGGRRGSGGRRGPGGPGGNRGGRGGQRRKPFVRRNPLDDWVPLTRLGRLVKEGQITSVDEILKNNYVIKEKEILDTLIPNLKEEVIDIKMVQKQTDAGEQSRFKCSVVVGNKDGFVGLNSSKNKEVGPGIRKGIAKAKLHIIPVKRGCGSWECNCGGHHSIPFEASGKMGSVRVTLKPAPKGTGLACSDTAKLVLRLAGITDIWTITKGNTKNRSNMAKAVFNALENMYKVMTKEDWSA</sequence>
<dbReference type="InterPro" id="IPR013810">
    <property type="entry name" value="Ribosomal_uS5_N"/>
</dbReference>
<evidence type="ECO:0000256" key="2">
    <source>
        <dbReference type="ARBA" id="ARBA00022730"/>
    </source>
</evidence>
<name>A0ABY6HUR8_9ARCH</name>
<dbReference type="SUPFAM" id="SSF54211">
    <property type="entry name" value="Ribosomal protein S5 domain 2-like"/>
    <property type="match status" value="1"/>
</dbReference>
<dbReference type="InterPro" id="IPR020568">
    <property type="entry name" value="Ribosomal_Su5_D2-typ_SF"/>
</dbReference>
<dbReference type="SUPFAM" id="SSF54768">
    <property type="entry name" value="dsRNA-binding domain-like"/>
    <property type="match status" value="1"/>
</dbReference>
<feature type="region of interest" description="Disordered" evidence="9">
    <location>
        <begin position="1"/>
        <end position="46"/>
    </location>
</feature>
<dbReference type="Gene3D" id="3.30.230.10">
    <property type="match status" value="1"/>
</dbReference>
<dbReference type="PANTHER" id="PTHR13718:SF4">
    <property type="entry name" value="40S RIBOSOMAL PROTEIN S2"/>
    <property type="match status" value="1"/>
</dbReference>
<comment type="subunit">
    <text evidence="7">Part of the 30S ribosomal subunit. Contacts protein S4.</text>
</comment>
<keyword evidence="4 7" id="KW-0689">Ribosomal protein</keyword>
<proteinExistence type="inferred from homology"/>
<dbReference type="InterPro" id="IPR014721">
    <property type="entry name" value="Ribsml_uS5_D2-typ_fold_subgr"/>
</dbReference>
<keyword evidence="12" id="KW-1185">Reference proteome</keyword>
<comment type="domain">
    <text evidence="7">The N-terminal domain interacts with the head of the 30S subunit; the C-terminal domain interacts with the body and contacts protein S4. The interaction surface between S4 and S5 is involved in control of translational fidelity.</text>
</comment>
<dbReference type="Pfam" id="PF03719">
    <property type="entry name" value="Ribosomal_S5_C"/>
    <property type="match status" value="1"/>
</dbReference>
<gene>
    <name evidence="7" type="primary">rps5</name>
    <name evidence="11" type="ORF">NEF87_003548</name>
</gene>
<evidence type="ECO:0000256" key="4">
    <source>
        <dbReference type="ARBA" id="ARBA00022980"/>
    </source>
</evidence>
<reference evidence="11" key="1">
    <citation type="submission" date="2022-09" db="EMBL/GenBank/DDBJ databases">
        <title>Actin cytoskeleton and complex cell architecture in an #Asgard archaeon.</title>
        <authorList>
            <person name="Ponce Toledo R.I."/>
            <person name="Schleper C."/>
            <person name="Rodrigues Oliveira T."/>
            <person name="Wollweber F."/>
            <person name="Xu J."/>
            <person name="Rittmann S."/>
            <person name="Klingl A."/>
            <person name="Pilhofer M."/>
        </authorList>
    </citation>
    <scope>NUCLEOTIDE SEQUENCE</scope>
    <source>
        <strain evidence="11">B-35</strain>
    </source>
</reference>
<dbReference type="PROSITE" id="PS50881">
    <property type="entry name" value="S5_DSRBD"/>
    <property type="match status" value="1"/>
</dbReference>
<keyword evidence="5 7" id="KW-0687">Ribonucleoprotein</keyword>
<evidence type="ECO:0000256" key="6">
    <source>
        <dbReference type="ARBA" id="ARBA00035255"/>
    </source>
</evidence>
<comment type="similarity">
    <text evidence="1 7 8">Belongs to the universal ribosomal protein uS5 family.</text>
</comment>
<dbReference type="PANTHER" id="PTHR13718">
    <property type="entry name" value="RIBOSOMAL S SUBUNIT"/>
    <property type="match status" value="1"/>
</dbReference>
<dbReference type="InterPro" id="IPR047866">
    <property type="entry name" value="Ribosomal_uS5_arc"/>
</dbReference>
<evidence type="ECO:0000256" key="1">
    <source>
        <dbReference type="ARBA" id="ARBA00008945"/>
    </source>
</evidence>
<feature type="domain" description="S5 DRBM" evidence="10">
    <location>
        <begin position="91"/>
        <end position="154"/>
    </location>
</feature>
<keyword evidence="2 7" id="KW-0699">rRNA-binding</keyword>
<evidence type="ECO:0000256" key="5">
    <source>
        <dbReference type="ARBA" id="ARBA00023274"/>
    </source>
</evidence>
<feature type="compositionally biased region" description="Gly residues" evidence="9">
    <location>
        <begin position="13"/>
        <end position="34"/>
    </location>
</feature>
<comment type="function">
    <text evidence="7">With S4 and S12 plays an important role in translational accuracy.</text>
</comment>
<dbReference type="NCBIfam" id="TIGR01020">
    <property type="entry name" value="uS5_euk_arch"/>
    <property type="match status" value="1"/>
</dbReference>
<evidence type="ECO:0000259" key="10">
    <source>
        <dbReference type="PROSITE" id="PS50881"/>
    </source>
</evidence>
<dbReference type="Proteomes" id="UP001208689">
    <property type="component" value="Chromosome"/>
</dbReference>
<organism evidence="11 12">
    <name type="scientific">Candidatus Lokiarchaeum ossiferum</name>
    <dbReference type="NCBI Taxonomy" id="2951803"/>
    <lineage>
        <taxon>Archaea</taxon>
        <taxon>Promethearchaeati</taxon>
        <taxon>Promethearchaeota</taxon>
        <taxon>Promethearchaeia</taxon>
        <taxon>Promethearchaeales</taxon>
        <taxon>Promethearchaeaceae</taxon>
        <taxon>Candidatus Lokiarchaeum</taxon>
    </lineage>
</organism>
<dbReference type="GO" id="GO:0005840">
    <property type="term" value="C:ribosome"/>
    <property type="evidence" value="ECO:0007669"/>
    <property type="project" value="UniProtKB-KW"/>
</dbReference>
<evidence type="ECO:0000256" key="9">
    <source>
        <dbReference type="SAM" id="MobiDB-lite"/>
    </source>
</evidence>
<evidence type="ECO:0000256" key="7">
    <source>
        <dbReference type="HAMAP-Rule" id="MF_01307"/>
    </source>
</evidence>
<evidence type="ECO:0000256" key="8">
    <source>
        <dbReference type="RuleBase" id="RU003823"/>
    </source>
</evidence>
<evidence type="ECO:0000256" key="3">
    <source>
        <dbReference type="ARBA" id="ARBA00022884"/>
    </source>
</evidence>
<dbReference type="InterPro" id="IPR005711">
    <property type="entry name" value="Ribosomal_uS5_euk/arc"/>
</dbReference>
<protein>
    <recommendedName>
        <fullName evidence="6 7">Small ribosomal subunit protein uS5</fullName>
    </recommendedName>
</protein>
<dbReference type="Pfam" id="PF00333">
    <property type="entry name" value="Ribosomal_S5"/>
    <property type="match status" value="1"/>
</dbReference>
<evidence type="ECO:0000313" key="11">
    <source>
        <dbReference type="EMBL" id="UYP47263.1"/>
    </source>
</evidence>
<accession>A0ABY6HUR8</accession>